<dbReference type="SUPFAM" id="SSF50249">
    <property type="entry name" value="Nucleic acid-binding proteins"/>
    <property type="match status" value="1"/>
</dbReference>
<comment type="caution">
    <text evidence="3">The sequence shown here is derived from an EMBL/GenBank/DDBJ whole genome shotgun (WGS) entry which is preliminary data.</text>
</comment>
<dbReference type="PROSITE" id="PS50935">
    <property type="entry name" value="SSB"/>
    <property type="match status" value="1"/>
</dbReference>
<dbReference type="Proteomes" id="UP001500390">
    <property type="component" value="Unassembled WGS sequence"/>
</dbReference>
<evidence type="ECO:0000313" key="4">
    <source>
        <dbReference type="Proteomes" id="UP001500390"/>
    </source>
</evidence>
<accession>A0ABP8JMM6</accession>
<evidence type="ECO:0000256" key="1">
    <source>
        <dbReference type="ARBA" id="ARBA00023125"/>
    </source>
</evidence>
<dbReference type="Gene3D" id="2.40.50.140">
    <property type="entry name" value="Nucleic acid-binding proteins"/>
    <property type="match status" value="1"/>
</dbReference>
<protein>
    <recommendedName>
        <fullName evidence="5">Single-stranded DNA-binding protein</fullName>
    </recommendedName>
</protein>
<sequence>MTIPTQLSLQGFIAAEPQLSFGESGHARFYCRVGIEQHRKEADGSFTKIEPVFCDLVLFDRSAERAYCRFKPGDQILASGYIHEYEQELQGGASRLREQFVARRIGHDCLRTRYVVDRGQAMPPERRVREAAVANQPSPAVGT</sequence>
<organism evidence="3 4">
    <name type="scientific">Ornithinibacter aureus</name>
    <dbReference type="NCBI Taxonomy" id="622664"/>
    <lineage>
        <taxon>Bacteria</taxon>
        <taxon>Bacillati</taxon>
        <taxon>Actinomycetota</taxon>
        <taxon>Actinomycetes</taxon>
        <taxon>Micrococcales</taxon>
        <taxon>Intrasporangiaceae</taxon>
        <taxon>Ornithinibacter</taxon>
    </lineage>
</organism>
<name>A0ABP8JMM6_9MICO</name>
<dbReference type="Pfam" id="PF00436">
    <property type="entry name" value="SSB"/>
    <property type="match status" value="1"/>
</dbReference>
<dbReference type="EMBL" id="BAABFX010000022">
    <property type="protein sequence ID" value="GAA4393242.1"/>
    <property type="molecule type" value="Genomic_DNA"/>
</dbReference>
<keyword evidence="4" id="KW-1185">Reference proteome</keyword>
<dbReference type="InterPro" id="IPR000424">
    <property type="entry name" value="Primosome_PriB/ssb"/>
</dbReference>
<evidence type="ECO:0000313" key="3">
    <source>
        <dbReference type="EMBL" id="GAA4393242.1"/>
    </source>
</evidence>
<proteinExistence type="predicted"/>
<keyword evidence="1 2" id="KW-0238">DNA-binding</keyword>
<reference evidence="4" key="1">
    <citation type="journal article" date="2019" name="Int. J. Syst. Evol. Microbiol.">
        <title>The Global Catalogue of Microorganisms (GCM) 10K type strain sequencing project: providing services to taxonomists for standard genome sequencing and annotation.</title>
        <authorList>
            <consortium name="The Broad Institute Genomics Platform"/>
            <consortium name="The Broad Institute Genome Sequencing Center for Infectious Disease"/>
            <person name="Wu L."/>
            <person name="Ma J."/>
        </authorList>
    </citation>
    <scope>NUCLEOTIDE SEQUENCE [LARGE SCALE GENOMIC DNA]</scope>
    <source>
        <strain evidence="4">JCM 17738</strain>
    </source>
</reference>
<dbReference type="RefSeq" id="WP_159902685.1">
    <property type="nucleotide sequence ID" value="NZ_BAABFX010000022.1"/>
</dbReference>
<gene>
    <name evidence="3" type="ORF">GCM10023153_13020</name>
</gene>
<dbReference type="InterPro" id="IPR012340">
    <property type="entry name" value="NA-bd_OB-fold"/>
</dbReference>
<evidence type="ECO:0000256" key="2">
    <source>
        <dbReference type="PROSITE-ProRule" id="PRU00252"/>
    </source>
</evidence>
<evidence type="ECO:0008006" key="5">
    <source>
        <dbReference type="Google" id="ProtNLM"/>
    </source>
</evidence>